<feature type="domain" description="Homeobox" evidence="9">
    <location>
        <begin position="252"/>
        <end position="312"/>
    </location>
</feature>
<dbReference type="Gene3D" id="1.10.10.60">
    <property type="entry name" value="Homeodomain-like"/>
    <property type="match status" value="1"/>
</dbReference>
<accession>A0A493TQK0</accession>
<keyword evidence="11" id="KW-1185">Reference proteome</keyword>
<evidence type="ECO:0000259" key="9">
    <source>
        <dbReference type="PROSITE" id="PS50071"/>
    </source>
</evidence>
<dbReference type="PRINTS" id="PR00024">
    <property type="entry name" value="HOMEOBOX"/>
</dbReference>
<dbReference type="GO" id="GO:0000981">
    <property type="term" value="F:DNA-binding transcription factor activity, RNA polymerase II-specific"/>
    <property type="evidence" value="ECO:0007669"/>
    <property type="project" value="InterPro"/>
</dbReference>
<evidence type="ECO:0000256" key="4">
    <source>
        <dbReference type="ARBA" id="ARBA00023242"/>
    </source>
</evidence>
<dbReference type="InterPro" id="IPR001356">
    <property type="entry name" value="HD"/>
</dbReference>
<feature type="compositionally biased region" description="Low complexity" evidence="8">
    <location>
        <begin position="58"/>
        <end position="79"/>
    </location>
</feature>
<dbReference type="Ensembl" id="ENSAPLT00000045604.1">
    <property type="protein sequence ID" value="ENSAPLP00000028136.1"/>
    <property type="gene ID" value="ENSAPLG00000028007.1"/>
</dbReference>
<keyword evidence="1" id="KW-0217">Developmental protein</keyword>
<dbReference type="SMART" id="SM00389">
    <property type="entry name" value="HOX"/>
    <property type="match status" value="1"/>
</dbReference>
<comment type="subcellular location">
    <subcellularLocation>
        <location evidence="6 7">Nucleus</location>
    </subcellularLocation>
</comment>
<dbReference type="SUPFAM" id="SSF46689">
    <property type="entry name" value="Homeodomain-like"/>
    <property type="match status" value="1"/>
</dbReference>
<dbReference type="PANTHER" id="PTHR24331:SF6">
    <property type="entry name" value="HOMEOBOX PROTEIN DBX1"/>
    <property type="match status" value="1"/>
</dbReference>
<gene>
    <name evidence="10" type="primary">DBX1</name>
</gene>
<dbReference type="GeneTree" id="ENSGT00950000183093"/>
<dbReference type="Pfam" id="PF00046">
    <property type="entry name" value="Homeodomain"/>
    <property type="match status" value="1"/>
</dbReference>
<dbReference type="PANTHER" id="PTHR24331">
    <property type="entry name" value="DBX"/>
    <property type="match status" value="1"/>
</dbReference>
<evidence type="ECO:0000256" key="6">
    <source>
        <dbReference type="PROSITE-ProRule" id="PRU00108"/>
    </source>
</evidence>
<reference evidence="10" key="3">
    <citation type="submission" date="2025-09" db="UniProtKB">
        <authorList>
            <consortium name="Ensembl"/>
        </authorList>
    </citation>
    <scope>IDENTIFICATION</scope>
</reference>
<dbReference type="GO" id="GO:0021521">
    <property type="term" value="P:ventral spinal cord interneuron specification"/>
    <property type="evidence" value="ECO:0007669"/>
    <property type="project" value="Ensembl"/>
</dbReference>
<feature type="region of interest" description="Disordered" evidence="8">
    <location>
        <begin position="29"/>
        <end position="81"/>
    </location>
</feature>
<keyword evidence="3 6" id="KW-0371">Homeobox</keyword>
<feature type="compositionally biased region" description="Acidic residues" evidence="8">
    <location>
        <begin position="403"/>
        <end position="422"/>
    </location>
</feature>
<feature type="compositionally biased region" description="Basic and acidic residues" evidence="8">
    <location>
        <begin position="372"/>
        <end position="383"/>
    </location>
</feature>
<dbReference type="OMA" id="RHSLAYH"/>
<dbReference type="InterPro" id="IPR020479">
    <property type="entry name" value="HD_metazoa"/>
</dbReference>
<feature type="compositionally biased region" description="Basic and acidic residues" evidence="8">
    <location>
        <begin position="337"/>
        <end position="347"/>
    </location>
</feature>
<evidence type="ECO:0000256" key="8">
    <source>
        <dbReference type="SAM" id="MobiDB-lite"/>
    </source>
</evidence>
<evidence type="ECO:0000256" key="2">
    <source>
        <dbReference type="ARBA" id="ARBA00023125"/>
    </source>
</evidence>
<organism evidence="10 11">
    <name type="scientific">Anas platyrhynchos platyrhynchos</name>
    <name type="common">Northern mallard</name>
    <dbReference type="NCBI Taxonomy" id="8840"/>
    <lineage>
        <taxon>Eukaryota</taxon>
        <taxon>Metazoa</taxon>
        <taxon>Chordata</taxon>
        <taxon>Craniata</taxon>
        <taxon>Vertebrata</taxon>
        <taxon>Euteleostomi</taxon>
        <taxon>Archelosauria</taxon>
        <taxon>Archosauria</taxon>
        <taxon>Dinosauria</taxon>
        <taxon>Saurischia</taxon>
        <taxon>Theropoda</taxon>
        <taxon>Coelurosauria</taxon>
        <taxon>Aves</taxon>
        <taxon>Neognathae</taxon>
        <taxon>Galloanserae</taxon>
        <taxon>Anseriformes</taxon>
        <taxon>Anatidae</taxon>
        <taxon>Anatinae</taxon>
        <taxon>Anas</taxon>
    </lineage>
</organism>
<comment type="similarity">
    <text evidence="5">Belongs to the H2.0 homeobox family.</text>
</comment>
<dbReference type="InterPro" id="IPR017970">
    <property type="entry name" value="Homeobox_CS"/>
</dbReference>
<proteinExistence type="inferred from homology"/>
<feature type="DNA-binding region" description="Homeobox" evidence="6">
    <location>
        <begin position="254"/>
        <end position="313"/>
    </location>
</feature>
<dbReference type="PROSITE" id="PS50071">
    <property type="entry name" value="HOMEOBOX_2"/>
    <property type="match status" value="1"/>
</dbReference>
<evidence type="ECO:0000256" key="3">
    <source>
        <dbReference type="ARBA" id="ARBA00023155"/>
    </source>
</evidence>
<dbReference type="InterPro" id="IPR051662">
    <property type="entry name" value="H2.0_Homeobox_NeuralPatt"/>
</dbReference>
<dbReference type="STRING" id="8840.ENSAPLP00000028136"/>
<dbReference type="GO" id="GO:0003677">
    <property type="term" value="F:DNA binding"/>
    <property type="evidence" value="ECO:0007669"/>
    <property type="project" value="UniProtKB-UniRule"/>
</dbReference>
<dbReference type="InterPro" id="IPR009057">
    <property type="entry name" value="Homeodomain-like_sf"/>
</dbReference>
<feature type="region of interest" description="Disordered" evidence="8">
    <location>
        <begin position="317"/>
        <end position="422"/>
    </location>
</feature>
<sequence length="422" mass="46144">MKLRRRTLLNPIVGAVTAQRARAGLTTIKPRIQEEGHREPCPARQRDLGERARRQTDRQAGGQTDRQAAGRAGGRPAPAMMFPSLIAPPAVYPSLLRPTPTLTLPQSLQSAFSGHSGFLVEDLIRIGRPAAFPPRSAPAPSMSPPAARTDTATPELGSPAGSRRGCPPPASASPAGDSTFLKFGVNAILASAPRAESSPAVLQSGPPKAFSFPYFDGSFQPFIRSSYFPAASAVVPIPGTFSWPLAARGKPRRGMLRRAVFSDVQRKALEKMFQKQKYISKPDRKKLAAKLGLKDSQVKIWFQNRRMKWRNSKERELLSSGGCREQTLPTKFNPHPDLSDVGKKCTGEEEEEEEAPTACPPSPRHPLSYHQSPEHLHLRDRLDSQLPPSPSHSSSPSKPSDFSDSEEEDDEGEEEEEEITVS</sequence>
<dbReference type="InterPro" id="IPR000047">
    <property type="entry name" value="HTH_motif"/>
</dbReference>
<reference evidence="10" key="2">
    <citation type="submission" date="2025-08" db="UniProtKB">
        <authorList>
            <consortium name="Ensembl"/>
        </authorList>
    </citation>
    <scope>IDENTIFICATION</scope>
</reference>
<dbReference type="CDD" id="cd00086">
    <property type="entry name" value="homeodomain"/>
    <property type="match status" value="1"/>
</dbReference>
<evidence type="ECO:0000256" key="5">
    <source>
        <dbReference type="ARBA" id="ARBA00038504"/>
    </source>
</evidence>
<feature type="compositionally biased region" description="Pro residues" evidence="8">
    <location>
        <begin position="131"/>
        <end position="143"/>
    </location>
</feature>
<dbReference type="FunFam" id="1.10.10.60:FF:000177">
    <property type="entry name" value="Homeobox protein DBX1"/>
    <property type="match status" value="1"/>
</dbReference>
<feature type="compositionally biased region" description="Basic and acidic residues" evidence="8">
    <location>
        <begin position="31"/>
        <end position="57"/>
    </location>
</feature>
<dbReference type="PRINTS" id="PR00031">
    <property type="entry name" value="HTHREPRESSR"/>
</dbReference>
<keyword evidence="2 6" id="KW-0238">DNA-binding</keyword>
<evidence type="ECO:0000313" key="10">
    <source>
        <dbReference type="Ensembl" id="ENSAPLP00000028136.1"/>
    </source>
</evidence>
<dbReference type="AlphaFoldDB" id="A0A493TQK0"/>
<keyword evidence="4 6" id="KW-0539">Nucleus</keyword>
<reference evidence="10 11" key="1">
    <citation type="submission" date="2017-10" db="EMBL/GenBank/DDBJ databases">
        <title>A new Pekin duck reference genome.</title>
        <authorList>
            <person name="Hou Z.-C."/>
            <person name="Zhou Z.-K."/>
            <person name="Zhu F."/>
            <person name="Hou S.-S."/>
        </authorList>
    </citation>
    <scope>NUCLEOTIDE SEQUENCE [LARGE SCALE GENOMIC DNA]</scope>
</reference>
<dbReference type="Proteomes" id="UP000016666">
    <property type="component" value="Chromosome 5"/>
</dbReference>
<dbReference type="GO" id="GO:0005634">
    <property type="term" value="C:nucleus"/>
    <property type="evidence" value="ECO:0007669"/>
    <property type="project" value="UniProtKB-SubCell"/>
</dbReference>
<feature type="region of interest" description="Disordered" evidence="8">
    <location>
        <begin position="131"/>
        <end position="174"/>
    </location>
</feature>
<dbReference type="PROSITE" id="PS00027">
    <property type="entry name" value="HOMEOBOX_1"/>
    <property type="match status" value="1"/>
</dbReference>
<name>A0A493TQK0_ANAPP</name>
<feature type="compositionally biased region" description="Low complexity" evidence="8">
    <location>
        <begin position="391"/>
        <end position="402"/>
    </location>
</feature>
<protein>
    <submittedName>
        <fullName evidence="10">Developing brain homeobox 1</fullName>
    </submittedName>
</protein>
<evidence type="ECO:0000256" key="7">
    <source>
        <dbReference type="RuleBase" id="RU000682"/>
    </source>
</evidence>
<evidence type="ECO:0000256" key="1">
    <source>
        <dbReference type="ARBA" id="ARBA00022473"/>
    </source>
</evidence>
<evidence type="ECO:0000313" key="11">
    <source>
        <dbReference type="Proteomes" id="UP000016666"/>
    </source>
</evidence>